<dbReference type="AlphaFoldDB" id="A0A074LNM9"/>
<evidence type="ECO:0000256" key="2">
    <source>
        <dbReference type="ARBA" id="ARBA00022475"/>
    </source>
</evidence>
<dbReference type="PANTHER" id="PTHR30213">
    <property type="entry name" value="INNER MEMBRANE PROTEIN YHJD"/>
    <property type="match status" value="1"/>
</dbReference>
<dbReference type="PANTHER" id="PTHR30213:SF1">
    <property type="entry name" value="INNER MEMBRANE PROTEIN YHJD"/>
    <property type="match status" value="1"/>
</dbReference>
<feature type="transmembrane region" description="Helical" evidence="6">
    <location>
        <begin position="182"/>
        <end position="207"/>
    </location>
</feature>
<keyword evidence="5 6" id="KW-0472">Membrane</keyword>
<dbReference type="GO" id="GO:0005886">
    <property type="term" value="C:plasma membrane"/>
    <property type="evidence" value="ECO:0007669"/>
    <property type="project" value="UniProtKB-SubCell"/>
</dbReference>
<reference evidence="7 8" key="1">
    <citation type="submission" date="2014-04" db="EMBL/GenBank/DDBJ databases">
        <title>Characterization and application of a salt tolerant electro-active bacterium.</title>
        <authorList>
            <person name="Yang L."/>
            <person name="Wei S."/>
            <person name="Tay Q.X.M."/>
        </authorList>
    </citation>
    <scope>NUCLEOTIDE SEQUENCE [LARGE SCALE GENOMIC DNA]</scope>
    <source>
        <strain evidence="7 8">LY1</strain>
    </source>
</reference>
<dbReference type="eggNOG" id="COG1295">
    <property type="taxonomic scope" value="Bacteria"/>
</dbReference>
<feature type="transmembrane region" description="Helical" evidence="6">
    <location>
        <begin position="219"/>
        <end position="244"/>
    </location>
</feature>
<keyword evidence="4 6" id="KW-1133">Transmembrane helix</keyword>
<feature type="transmembrane region" description="Helical" evidence="6">
    <location>
        <begin position="250"/>
        <end position="275"/>
    </location>
</feature>
<evidence type="ECO:0000256" key="1">
    <source>
        <dbReference type="ARBA" id="ARBA00004651"/>
    </source>
</evidence>
<dbReference type="InterPro" id="IPR017039">
    <property type="entry name" value="Virul_fac_BrkB"/>
</dbReference>
<dbReference type="OrthoDB" id="9797028at2"/>
<dbReference type="EMBL" id="JMIH01000011">
    <property type="protein sequence ID" value="KEO75522.1"/>
    <property type="molecule type" value="Genomic_DNA"/>
</dbReference>
<keyword evidence="8" id="KW-1185">Reference proteome</keyword>
<evidence type="ECO:0000313" key="8">
    <source>
        <dbReference type="Proteomes" id="UP000027821"/>
    </source>
</evidence>
<feature type="transmembrane region" description="Helical" evidence="6">
    <location>
        <begin position="145"/>
        <end position="170"/>
    </location>
</feature>
<feature type="transmembrane region" description="Helical" evidence="6">
    <location>
        <begin position="97"/>
        <end position="117"/>
    </location>
</feature>
<comment type="subcellular location">
    <subcellularLocation>
        <location evidence="1">Cell membrane</location>
        <topology evidence="1">Multi-pass membrane protein</topology>
    </subcellularLocation>
</comment>
<name>A0A074LNM9_9BACT</name>
<dbReference type="NCBIfam" id="TIGR00765">
    <property type="entry name" value="yihY_not_rbn"/>
    <property type="match status" value="1"/>
</dbReference>
<dbReference type="Pfam" id="PF03631">
    <property type="entry name" value="Virul_fac_BrkB"/>
    <property type="match status" value="1"/>
</dbReference>
<protein>
    <submittedName>
        <fullName evidence="7">Ribonuclease BN</fullName>
    </submittedName>
</protein>
<feature type="transmembrane region" description="Helical" evidence="6">
    <location>
        <begin position="33"/>
        <end position="59"/>
    </location>
</feature>
<gene>
    <name evidence="7" type="ORF">EL17_01350</name>
</gene>
<evidence type="ECO:0000256" key="3">
    <source>
        <dbReference type="ARBA" id="ARBA00022692"/>
    </source>
</evidence>
<dbReference type="PIRSF" id="PIRSF035875">
    <property type="entry name" value="RNase_BN"/>
    <property type="match status" value="1"/>
</dbReference>
<dbReference type="Proteomes" id="UP000027821">
    <property type="component" value="Unassembled WGS sequence"/>
</dbReference>
<keyword evidence="2" id="KW-1003">Cell membrane</keyword>
<evidence type="ECO:0000313" key="7">
    <source>
        <dbReference type="EMBL" id="KEO75522.1"/>
    </source>
</evidence>
<dbReference type="RefSeq" id="WP_035069763.1">
    <property type="nucleotide sequence ID" value="NZ_JMIH01000011.1"/>
</dbReference>
<evidence type="ECO:0000256" key="4">
    <source>
        <dbReference type="ARBA" id="ARBA00022989"/>
    </source>
</evidence>
<evidence type="ECO:0000256" key="6">
    <source>
        <dbReference type="SAM" id="Phobius"/>
    </source>
</evidence>
<evidence type="ECO:0000256" key="5">
    <source>
        <dbReference type="ARBA" id="ARBA00023136"/>
    </source>
</evidence>
<organism evidence="7 8">
    <name type="scientific">Anditalea andensis</name>
    <dbReference type="NCBI Taxonomy" id="1048983"/>
    <lineage>
        <taxon>Bacteria</taxon>
        <taxon>Pseudomonadati</taxon>
        <taxon>Bacteroidota</taxon>
        <taxon>Cytophagia</taxon>
        <taxon>Cytophagales</taxon>
        <taxon>Cytophagaceae</taxon>
        <taxon>Anditalea</taxon>
    </lineage>
</organism>
<comment type="caution">
    <text evidence="7">The sequence shown here is derived from an EMBL/GenBank/DDBJ whole genome shotgun (WGS) entry which is preliminary data.</text>
</comment>
<accession>A0A074LNM9</accession>
<sequence>MAIFEEKVTLKKLWEVLKASGKRWNDADPFRQAAIISFYAILSLPALLVIIISIAGYFFGEDAVSGNLSNEISEMIGSDAAVMVEELVANASQAESGTIGIIIGVGVIIFGATTVFFQLQKSLNRIWGVMPKPGGAMKKYLVDRLFSFGLILVIGFLLLISLVLSSMMAILSDWLQTYLPSYLFILINIVNYLISLGVIATLFAMMFKMLPDAKIEWKSVWVGGFLTALLFEIGKFGLSIYFGTAEPESVYGAAGSIVLILIWISYVSMILFYGAEFTRTWAVKFGHGIKPKDNAILISEHYDNPYLME</sequence>
<keyword evidence="3 6" id="KW-0812">Transmembrane</keyword>
<dbReference type="STRING" id="1048983.EL17_01350"/>
<proteinExistence type="predicted"/>